<dbReference type="GO" id="GO:0004519">
    <property type="term" value="F:endonuclease activity"/>
    <property type="evidence" value="ECO:0007669"/>
    <property type="project" value="UniProtKB-KW"/>
</dbReference>
<dbReference type="InterPro" id="IPR002716">
    <property type="entry name" value="PIN_dom"/>
</dbReference>
<gene>
    <name evidence="8" type="primary">vapC</name>
    <name evidence="10" type="ORF">DFR49_3982</name>
</gene>
<feature type="binding site" evidence="8">
    <location>
        <position position="100"/>
    </location>
    <ligand>
        <name>Mg(2+)</name>
        <dbReference type="ChEBI" id="CHEBI:18420"/>
    </ligand>
</feature>
<comment type="function">
    <text evidence="8">Toxic component of a toxin-antitoxin (TA) system. An RNase.</text>
</comment>
<dbReference type="EC" id="3.1.-.-" evidence="8"/>
<keyword evidence="6 8" id="KW-0460">Magnesium</keyword>
<evidence type="ECO:0000256" key="6">
    <source>
        <dbReference type="ARBA" id="ARBA00022842"/>
    </source>
</evidence>
<dbReference type="InterPro" id="IPR050556">
    <property type="entry name" value="Type_II_TA_system_RNase"/>
</dbReference>
<feature type="binding site" evidence="8">
    <location>
        <position position="4"/>
    </location>
    <ligand>
        <name>Mg(2+)</name>
        <dbReference type="ChEBI" id="CHEBI:18420"/>
    </ligand>
</feature>
<evidence type="ECO:0000256" key="2">
    <source>
        <dbReference type="ARBA" id="ARBA00022649"/>
    </source>
</evidence>
<dbReference type="SUPFAM" id="SSF88723">
    <property type="entry name" value="PIN domain-like"/>
    <property type="match status" value="1"/>
</dbReference>
<comment type="cofactor">
    <cofactor evidence="1 8">
        <name>Mg(2+)</name>
        <dbReference type="ChEBI" id="CHEBI:18420"/>
    </cofactor>
</comment>
<dbReference type="GO" id="GO:0000287">
    <property type="term" value="F:magnesium ion binding"/>
    <property type="evidence" value="ECO:0007669"/>
    <property type="project" value="UniProtKB-UniRule"/>
</dbReference>
<keyword evidence="2 8" id="KW-1277">Toxin-antitoxin system</keyword>
<evidence type="ECO:0000256" key="7">
    <source>
        <dbReference type="ARBA" id="ARBA00038093"/>
    </source>
</evidence>
<dbReference type="InterPro" id="IPR022907">
    <property type="entry name" value="VapC_family"/>
</dbReference>
<evidence type="ECO:0000313" key="11">
    <source>
        <dbReference type="Proteomes" id="UP000266568"/>
    </source>
</evidence>
<reference evidence="10 11" key="1">
    <citation type="submission" date="2018-08" db="EMBL/GenBank/DDBJ databases">
        <title>Genomic Encyclopedia of Type Strains, Phase IV (KMG-IV): sequencing the most valuable type-strain genomes for metagenomic binning, comparative biology and taxonomic classification.</title>
        <authorList>
            <person name="Goeker M."/>
        </authorList>
    </citation>
    <scope>NUCLEOTIDE SEQUENCE [LARGE SCALE GENOMIC DNA]</scope>
    <source>
        <strain evidence="10 11">DSM 25527</strain>
    </source>
</reference>
<accession>A0A397NN69</accession>
<dbReference type="Gene3D" id="3.40.50.1010">
    <property type="entry name" value="5'-nuclease"/>
    <property type="match status" value="1"/>
</dbReference>
<dbReference type="PANTHER" id="PTHR33653:SF1">
    <property type="entry name" value="RIBONUCLEASE VAPC2"/>
    <property type="match status" value="1"/>
</dbReference>
<sequence>MLIDTNVWSELTRKRPDAAVDAWMIRNFDRCMLSTIVLGEIRYGIALAQGARQRDLQAFHDDVLVRLGSRIVDFDDSAAASWGQLRARLRRAGQLFGERDMLIAAHAMSLGVPLVTRNVAEMSQSGADIINPWQP</sequence>
<dbReference type="Pfam" id="PF01850">
    <property type="entry name" value="PIN"/>
    <property type="match status" value="1"/>
</dbReference>
<comment type="caution">
    <text evidence="10">The sequence shown here is derived from an EMBL/GenBank/DDBJ whole genome shotgun (WGS) entry which is preliminary data.</text>
</comment>
<dbReference type="HAMAP" id="MF_00265">
    <property type="entry name" value="VapC_Nob1"/>
    <property type="match status" value="1"/>
</dbReference>
<dbReference type="Proteomes" id="UP000266568">
    <property type="component" value="Unassembled WGS sequence"/>
</dbReference>
<dbReference type="GO" id="GO:0004540">
    <property type="term" value="F:RNA nuclease activity"/>
    <property type="evidence" value="ECO:0007669"/>
    <property type="project" value="InterPro"/>
</dbReference>
<name>A0A397NN69_9SPHN</name>
<protein>
    <recommendedName>
        <fullName evidence="8">Ribonuclease VapC</fullName>
        <shortName evidence="8">RNase VapC</shortName>
        <ecNumber evidence="8">3.1.-.-</ecNumber>
    </recommendedName>
    <alternativeName>
        <fullName evidence="8">Toxin VapC</fullName>
    </alternativeName>
</protein>
<dbReference type="InterPro" id="IPR029060">
    <property type="entry name" value="PIN-like_dom_sf"/>
</dbReference>
<feature type="domain" description="PIN" evidence="9">
    <location>
        <begin position="1"/>
        <end position="118"/>
    </location>
</feature>
<evidence type="ECO:0000313" key="10">
    <source>
        <dbReference type="EMBL" id="RIA36697.1"/>
    </source>
</evidence>
<proteinExistence type="inferred from homology"/>
<keyword evidence="3 8" id="KW-0540">Nuclease</keyword>
<evidence type="ECO:0000256" key="8">
    <source>
        <dbReference type="HAMAP-Rule" id="MF_00265"/>
    </source>
</evidence>
<evidence type="ECO:0000256" key="4">
    <source>
        <dbReference type="ARBA" id="ARBA00022723"/>
    </source>
</evidence>
<keyword evidence="8" id="KW-0800">Toxin</keyword>
<organism evidence="10 11">
    <name type="scientific">Hephaestia caeni</name>
    <dbReference type="NCBI Taxonomy" id="645617"/>
    <lineage>
        <taxon>Bacteria</taxon>
        <taxon>Pseudomonadati</taxon>
        <taxon>Pseudomonadota</taxon>
        <taxon>Alphaproteobacteria</taxon>
        <taxon>Sphingomonadales</taxon>
        <taxon>Sphingomonadaceae</taxon>
        <taxon>Hephaestia</taxon>
    </lineage>
</organism>
<dbReference type="RefSeq" id="WP_170151070.1">
    <property type="nucleotide sequence ID" value="NZ_QXDC01000005.1"/>
</dbReference>
<dbReference type="GO" id="GO:0090729">
    <property type="term" value="F:toxin activity"/>
    <property type="evidence" value="ECO:0007669"/>
    <property type="project" value="UniProtKB-KW"/>
</dbReference>
<dbReference type="AlphaFoldDB" id="A0A397NN69"/>
<keyword evidence="11" id="KW-1185">Reference proteome</keyword>
<evidence type="ECO:0000256" key="5">
    <source>
        <dbReference type="ARBA" id="ARBA00022801"/>
    </source>
</evidence>
<dbReference type="GO" id="GO:0016787">
    <property type="term" value="F:hydrolase activity"/>
    <property type="evidence" value="ECO:0007669"/>
    <property type="project" value="UniProtKB-KW"/>
</dbReference>
<dbReference type="PANTHER" id="PTHR33653">
    <property type="entry name" value="RIBONUCLEASE VAPC2"/>
    <property type="match status" value="1"/>
</dbReference>
<evidence type="ECO:0000256" key="1">
    <source>
        <dbReference type="ARBA" id="ARBA00001946"/>
    </source>
</evidence>
<keyword evidence="10" id="KW-0255">Endonuclease</keyword>
<comment type="similarity">
    <text evidence="7 8">Belongs to the PINc/VapC protein family.</text>
</comment>
<dbReference type="EMBL" id="QXDC01000005">
    <property type="protein sequence ID" value="RIA36697.1"/>
    <property type="molecule type" value="Genomic_DNA"/>
</dbReference>
<evidence type="ECO:0000259" key="9">
    <source>
        <dbReference type="Pfam" id="PF01850"/>
    </source>
</evidence>
<keyword evidence="4 8" id="KW-0479">Metal-binding</keyword>
<evidence type="ECO:0000256" key="3">
    <source>
        <dbReference type="ARBA" id="ARBA00022722"/>
    </source>
</evidence>
<keyword evidence="5 8" id="KW-0378">Hydrolase</keyword>